<feature type="region of interest" description="Disordered" evidence="4">
    <location>
        <begin position="461"/>
        <end position="480"/>
    </location>
</feature>
<feature type="region of interest" description="Disordered" evidence="4">
    <location>
        <begin position="241"/>
        <end position="262"/>
    </location>
</feature>
<keyword evidence="2" id="KW-0378">Hydrolase</keyword>
<evidence type="ECO:0000256" key="3">
    <source>
        <dbReference type="ARBA" id="ARBA00023295"/>
    </source>
</evidence>
<dbReference type="Gene3D" id="2.60.120.200">
    <property type="match status" value="1"/>
</dbReference>
<keyword evidence="9" id="KW-1185">Reference proteome</keyword>
<feature type="transmembrane region" description="Helical" evidence="5">
    <location>
        <begin position="430"/>
        <end position="452"/>
    </location>
</feature>
<dbReference type="InterPro" id="IPR050546">
    <property type="entry name" value="Glycosyl_Hydrlase_16"/>
</dbReference>
<evidence type="ECO:0000313" key="9">
    <source>
        <dbReference type="Proteomes" id="UP000723463"/>
    </source>
</evidence>
<evidence type="ECO:0000256" key="4">
    <source>
        <dbReference type="SAM" id="MobiDB-lite"/>
    </source>
</evidence>
<reference evidence="8" key="1">
    <citation type="journal article" date="2020" name="Fungal Divers.">
        <title>Resolving the Mortierellaceae phylogeny through synthesis of multi-gene phylogenetics and phylogenomics.</title>
        <authorList>
            <person name="Vandepol N."/>
            <person name="Liber J."/>
            <person name="Desiro A."/>
            <person name="Na H."/>
            <person name="Kennedy M."/>
            <person name="Barry K."/>
            <person name="Grigoriev I.V."/>
            <person name="Miller A.N."/>
            <person name="O'Donnell K."/>
            <person name="Stajich J.E."/>
            <person name="Bonito G."/>
        </authorList>
    </citation>
    <scope>NUCLEOTIDE SEQUENCE</scope>
    <source>
        <strain evidence="8">NRRL 2591</strain>
    </source>
</reference>
<feature type="compositionally biased region" description="Low complexity" evidence="4">
    <location>
        <begin position="461"/>
        <end position="473"/>
    </location>
</feature>
<dbReference type="PANTHER" id="PTHR10963:SF22">
    <property type="entry name" value="GLYCOSIDASE CRH2-RELATED"/>
    <property type="match status" value="1"/>
</dbReference>
<accession>A0A9P6JYQ8</accession>
<feature type="chain" id="PRO_5040162461" description="GH16 domain-containing protein" evidence="6">
    <location>
        <begin position="25"/>
        <end position="480"/>
    </location>
</feature>
<evidence type="ECO:0000313" key="8">
    <source>
        <dbReference type="EMBL" id="KAF9537999.1"/>
    </source>
</evidence>
<comment type="caution">
    <text evidence="8">The sequence shown here is derived from an EMBL/GenBank/DDBJ whole genome shotgun (WGS) entry which is preliminary data.</text>
</comment>
<evidence type="ECO:0000256" key="2">
    <source>
        <dbReference type="ARBA" id="ARBA00022801"/>
    </source>
</evidence>
<dbReference type="InterPro" id="IPR013320">
    <property type="entry name" value="ConA-like_dom_sf"/>
</dbReference>
<dbReference type="InterPro" id="IPR000757">
    <property type="entry name" value="Beta-glucanase-like"/>
</dbReference>
<keyword evidence="5" id="KW-0812">Transmembrane</keyword>
<organism evidence="8 9">
    <name type="scientific">Mortierella hygrophila</name>
    <dbReference type="NCBI Taxonomy" id="979708"/>
    <lineage>
        <taxon>Eukaryota</taxon>
        <taxon>Fungi</taxon>
        <taxon>Fungi incertae sedis</taxon>
        <taxon>Mucoromycota</taxon>
        <taxon>Mortierellomycotina</taxon>
        <taxon>Mortierellomycetes</taxon>
        <taxon>Mortierellales</taxon>
        <taxon>Mortierellaceae</taxon>
        <taxon>Mortierella</taxon>
    </lineage>
</organism>
<dbReference type="PANTHER" id="PTHR10963">
    <property type="entry name" value="GLYCOSYL HYDROLASE-RELATED"/>
    <property type="match status" value="1"/>
</dbReference>
<dbReference type="Pfam" id="PF00722">
    <property type="entry name" value="Glyco_hydro_16"/>
    <property type="match status" value="1"/>
</dbReference>
<name>A0A9P6JYQ8_9FUNG</name>
<dbReference type="Proteomes" id="UP000723463">
    <property type="component" value="Unassembled WGS sequence"/>
</dbReference>
<feature type="compositionally biased region" description="Basic and acidic residues" evidence="4">
    <location>
        <begin position="253"/>
        <end position="262"/>
    </location>
</feature>
<gene>
    <name evidence="8" type="ORF">EC957_007391</name>
</gene>
<keyword evidence="3" id="KW-0326">Glycosidase</keyword>
<keyword evidence="1 6" id="KW-0732">Signal</keyword>
<evidence type="ECO:0000256" key="1">
    <source>
        <dbReference type="ARBA" id="ARBA00022729"/>
    </source>
</evidence>
<keyword evidence="5" id="KW-1133">Transmembrane helix</keyword>
<keyword evidence="5" id="KW-0472">Membrane</keyword>
<evidence type="ECO:0000259" key="7">
    <source>
        <dbReference type="PROSITE" id="PS51762"/>
    </source>
</evidence>
<dbReference type="GO" id="GO:0004553">
    <property type="term" value="F:hydrolase activity, hydrolyzing O-glycosyl compounds"/>
    <property type="evidence" value="ECO:0007669"/>
    <property type="project" value="InterPro"/>
</dbReference>
<dbReference type="PROSITE" id="PS51762">
    <property type="entry name" value="GH16_2"/>
    <property type="match status" value="1"/>
</dbReference>
<feature type="signal peptide" evidence="6">
    <location>
        <begin position="1"/>
        <end position="24"/>
    </location>
</feature>
<sequence length="480" mass="53784">MKMKTLTLSISLLLLALPLMPVEASFFGRHQNLPKSLTTRESSFCGSHHMPCPIAEPCCNNGTCHTTSMEACPISLGCDPTHSHVEGCFPLPACRNIKDQFKHADVLIPKQAFTGDPNQAHWTSDFHHIARYAKIDHHNHKLLLHTRRDLVKTQSGGGFGATVSSTRWNKYGTFTAKLKSGATGPGIVTAFFLSNPALGEEISFELTGRDPKRVITNYYRRIRPTETLVGSAQHHLGRDNGVHSHNHHHHHVSKLESHEKSHELKRDSTKHDLVYKIEWTDKMIRWSVDGKVLRTVLAKDVNTPALGGLPEMPMQLQLTVWDAGHAIETREWAGGKSDYGADNLDEYITTVDYMEINCFDSKEGNKPWPGPDALKRLKKAQALETERAKMYRKMNKGKKGDDGKFNGGQEHHGYGHEEGFFERMRGYMEMAVLSLIKWTFVLLALVCGAAYFTQPKTTKTTTSITSTTRISSSNQQNPGF</sequence>
<dbReference type="GO" id="GO:0005975">
    <property type="term" value="P:carbohydrate metabolic process"/>
    <property type="evidence" value="ECO:0007669"/>
    <property type="project" value="InterPro"/>
</dbReference>
<dbReference type="SUPFAM" id="SSF49899">
    <property type="entry name" value="Concanavalin A-like lectins/glucanases"/>
    <property type="match status" value="1"/>
</dbReference>
<evidence type="ECO:0000256" key="6">
    <source>
        <dbReference type="SAM" id="SignalP"/>
    </source>
</evidence>
<proteinExistence type="predicted"/>
<evidence type="ECO:0000256" key="5">
    <source>
        <dbReference type="SAM" id="Phobius"/>
    </source>
</evidence>
<dbReference type="AlphaFoldDB" id="A0A9P6JYQ8"/>
<feature type="domain" description="GH16" evidence="7">
    <location>
        <begin position="99"/>
        <end position="356"/>
    </location>
</feature>
<protein>
    <recommendedName>
        <fullName evidence="7">GH16 domain-containing protein</fullName>
    </recommendedName>
</protein>
<dbReference type="EMBL" id="JAAAXW010000342">
    <property type="protein sequence ID" value="KAF9537999.1"/>
    <property type="molecule type" value="Genomic_DNA"/>
</dbReference>